<keyword evidence="6" id="KW-0325">Glycoprotein</keyword>
<dbReference type="GO" id="GO:0005044">
    <property type="term" value="F:scavenger receptor activity"/>
    <property type="evidence" value="ECO:0007669"/>
    <property type="project" value="TreeGrafter"/>
</dbReference>
<feature type="non-terminal residue" evidence="8">
    <location>
        <position position="1"/>
    </location>
</feature>
<accession>A0A812VI85</accession>
<keyword evidence="4 7" id="KW-1133">Transmembrane helix</keyword>
<feature type="transmembrane region" description="Helical" evidence="7">
    <location>
        <begin position="227"/>
        <end position="251"/>
    </location>
</feature>
<gene>
    <name evidence="8" type="ORF">SPIL2461_LOCUS16287</name>
</gene>
<evidence type="ECO:0000256" key="1">
    <source>
        <dbReference type="ARBA" id="ARBA00004370"/>
    </source>
</evidence>
<dbReference type="Pfam" id="PF01130">
    <property type="entry name" value="CD36"/>
    <property type="match status" value="1"/>
</dbReference>
<dbReference type="PANTHER" id="PTHR11923:SF51">
    <property type="entry name" value="LYSOSOME MEMBRANE PROTEIN 2"/>
    <property type="match status" value="1"/>
</dbReference>
<dbReference type="EMBL" id="CAJNIZ010042201">
    <property type="protein sequence ID" value="CAE7621770.1"/>
    <property type="molecule type" value="Genomic_DNA"/>
</dbReference>
<dbReference type="GO" id="GO:0005737">
    <property type="term" value="C:cytoplasm"/>
    <property type="evidence" value="ECO:0007669"/>
    <property type="project" value="TreeGrafter"/>
</dbReference>
<feature type="non-terminal residue" evidence="8">
    <location>
        <position position="260"/>
    </location>
</feature>
<comment type="subcellular location">
    <subcellularLocation>
        <location evidence="1">Membrane</location>
    </subcellularLocation>
</comment>
<evidence type="ECO:0000256" key="6">
    <source>
        <dbReference type="ARBA" id="ARBA00023180"/>
    </source>
</evidence>
<evidence type="ECO:0000256" key="3">
    <source>
        <dbReference type="ARBA" id="ARBA00022692"/>
    </source>
</evidence>
<proteinExistence type="inferred from homology"/>
<comment type="similarity">
    <text evidence="2">Belongs to the CD36 family.</text>
</comment>
<comment type="caution">
    <text evidence="8">The sequence shown here is derived from an EMBL/GenBank/DDBJ whole genome shotgun (WGS) entry which is preliminary data.</text>
</comment>
<evidence type="ECO:0000256" key="4">
    <source>
        <dbReference type="ARBA" id="ARBA00022989"/>
    </source>
</evidence>
<evidence type="ECO:0000256" key="7">
    <source>
        <dbReference type="SAM" id="Phobius"/>
    </source>
</evidence>
<dbReference type="GO" id="GO:0016020">
    <property type="term" value="C:membrane"/>
    <property type="evidence" value="ECO:0007669"/>
    <property type="project" value="UniProtKB-SubCell"/>
</dbReference>
<evidence type="ECO:0000256" key="2">
    <source>
        <dbReference type="ARBA" id="ARBA00010532"/>
    </source>
</evidence>
<name>A0A812VI85_SYMPI</name>
<dbReference type="Proteomes" id="UP000649617">
    <property type="component" value="Unassembled WGS sequence"/>
</dbReference>
<dbReference type="OrthoDB" id="10333110at2759"/>
<dbReference type="PANTHER" id="PTHR11923">
    <property type="entry name" value="SCAVENGER RECEPTOR CLASS B TYPE-1 SR-B1"/>
    <property type="match status" value="1"/>
</dbReference>
<keyword evidence="5 7" id="KW-0472">Membrane</keyword>
<sequence>CYGGTPLEVRGSRGEQVKPQVWSLQTGVEERIEVFAKTLMRPVQYSFIEDFELPASDNDVVQVRRYELNEAGLRQARLAFNCDAVFKSMSESGVLNRGSDCDVLPGMFDLTAASNNIPFVWSLPHFYLVEAQDSTQHPRNNLIGFVTPTGPRYRNMVVVERESGRVLQSMLKEQISIRLYKDDRNYFFTKHKSIAVPLYWRMDTKNATVAERQLLSSMQGTFRGLDAGFFACMILGGVCLLAALFVGMLLYRDNSLQSVR</sequence>
<evidence type="ECO:0000313" key="8">
    <source>
        <dbReference type="EMBL" id="CAE7621770.1"/>
    </source>
</evidence>
<keyword evidence="3 7" id="KW-0812">Transmembrane</keyword>
<protein>
    <submittedName>
        <fullName evidence="8">Uncharacterized protein</fullName>
    </submittedName>
</protein>
<reference evidence="8" key="1">
    <citation type="submission" date="2021-02" db="EMBL/GenBank/DDBJ databases">
        <authorList>
            <person name="Dougan E. K."/>
            <person name="Rhodes N."/>
            <person name="Thang M."/>
            <person name="Chan C."/>
        </authorList>
    </citation>
    <scope>NUCLEOTIDE SEQUENCE</scope>
</reference>
<organism evidence="8 9">
    <name type="scientific">Symbiodinium pilosum</name>
    <name type="common">Dinoflagellate</name>
    <dbReference type="NCBI Taxonomy" id="2952"/>
    <lineage>
        <taxon>Eukaryota</taxon>
        <taxon>Sar</taxon>
        <taxon>Alveolata</taxon>
        <taxon>Dinophyceae</taxon>
        <taxon>Suessiales</taxon>
        <taxon>Symbiodiniaceae</taxon>
        <taxon>Symbiodinium</taxon>
    </lineage>
</organism>
<keyword evidence="9" id="KW-1185">Reference proteome</keyword>
<dbReference type="AlphaFoldDB" id="A0A812VI85"/>
<evidence type="ECO:0000313" key="9">
    <source>
        <dbReference type="Proteomes" id="UP000649617"/>
    </source>
</evidence>
<dbReference type="InterPro" id="IPR002159">
    <property type="entry name" value="CD36_fam"/>
</dbReference>
<evidence type="ECO:0000256" key="5">
    <source>
        <dbReference type="ARBA" id="ARBA00023136"/>
    </source>
</evidence>